<keyword evidence="1" id="KW-0812">Transmembrane</keyword>
<feature type="transmembrane region" description="Helical" evidence="1">
    <location>
        <begin position="340"/>
        <end position="360"/>
    </location>
</feature>
<keyword evidence="1" id="KW-1133">Transmembrane helix</keyword>
<sequence length="412" mass="49389">MDLVFNLETNFFNFFWDVSNSMYVASQDLFAFEISSKISEVSYYFANNELFFLYEIFYKTSCFFLVMELFLSNVLDAFLNNVAIYFELDEPALRRYISFMDPTLFSIYHPETNFIQKSLNNTAYLNFFSSFKLNLAVFLDKNNIIEPLNYLLQISFWIYFIIFFSMLFLSFFTKNKEEFQIDIEHSFINLSSEAEKEIFSVDDALNLLFFLLFFFGVYFGFLFLSLHSAFTELFVFFLPLLFIFYFIVLIPFNLLFDFGLFFVVYLRGSSNTSSLFFECVYDYIGVIAFFTRLLVQFVRLVLMFVVYCMMHDTVMLQNYSQKNFLIGDSFIDELTSVQPTGYSIGCFLFVVFPLRLFYWCYEVMHTFFVVTVQFSAFFTIVFWLFLLFYTFFVYEKYEHHFDNITKKTKKSN</sequence>
<dbReference type="GeneID" id="9384782"/>
<accession>D8L7Q9</accession>
<feature type="transmembrane region" description="Helical" evidence="1">
    <location>
        <begin position="275"/>
        <end position="295"/>
    </location>
</feature>
<keyword evidence="2" id="KW-0496">Mitochondrion</keyword>
<feature type="transmembrane region" description="Helical" evidence="1">
    <location>
        <begin position="367"/>
        <end position="392"/>
    </location>
</feature>
<name>D8L7Q9_PARCA</name>
<dbReference type="RefSeq" id="YP_003734417.1">
    <property type="nucleotide sequence ID" value="NC_014262.1"/>
</dbReference>
<dbReference type="EMBL" id="FN424190">
    <property type="protein sequence ID" value="CAZ66796.1"/>
    <property type="molecule type" value="Genomic_DNA"/>
</dbReference>
<gene>
    <name evidence="2" type="primary">ymf66</name>
</gene>
<geneLocation type="mitochondrion" evidence="2"/>
<feature type="transmembrane region" description="Helical" evidence="1">
    <location>
        <begin position="233"/>
        <end position="255"/>
    </location>
</feature>
<feature type="transmembrane region" description="Helical" evidence="1">
    <location>
        <begin position="51"/>
        <end position="71"/>
    </location>
</feature>
<evidence type="ECO:0000256" key="1">
    <source>
        <dbReference type="SAM" id="Phobius"/>
    </source>
</evidence>
<dbReference type="AlphaFoldDB" id="D8L7Q9"/>
<evidence type="ECO:0000313" key="2">
    <source>
        <dbReference type="EMBL" id="CAZ66796.1"/>
    </source>
</evidence>
<feature type="transmembrane region" description="Helical" evidence="1">
    <location>
        <begin position="207"/>
        <end position="226"/>
    </location>
</feature>
<feature type="transmembrane region" description="Helical" evidence="1">
    <location>
        <begin position="150"/>
        <end position="172"/>
    </location>
</feature>
<proteinExistence type="predicted"/>
<reference evidence="2" key="1">
    <citation type="journal article" date="2011" name="BMC Genomics">
        <title>The mitochondrial genome sequence of the ciliate Paramecium caudatum reveals a shift in nucleotide composition and codon usage within the genus Paramecium.</title>
        <authorList>
            <person name="Barth D."/>
            <person name="Berendonk T.U."/>
        </authorList>
    </citation>
    <scope>NUCLEOTIDE SEQUENCE</scope>
    <source>
        <strain evidence="2">GB-E</strain>
    </source>
</reference>
<keyword evidence="1" id="KW-0472">Membrane</keyword>
<protein>
    <submittedName>
        <fullName evidence="2">Ymf66</fullName>
    </submittedName>
</protein>
<organism evidence="2">
    <name type="scientific">Paramecium caudatum</name>
    <dbReference type="NCBI Taxonomy" id="5885"/>
    <lineage>
        <taxon>Eukaryota</taxon>
        <taxon>Sar</taxon>
        <taxon>Alveolata</taxon>
        <taxon>Ciliophora</taxon>
        <taxon>Intramacronucleata</taxon>
        <taxon>Oligohymenophorea</taxon>
        <taxon>Peniculida</taxon>
        <taxon>Parameciidae</taxon>
        <taxon>Paramecium</taxon>
    </lineage>
</organism>